<sequence>MTLEAASSQLRNDLEKFGCFQIRALAVLMTMNFLNAPIVVLCSVFFLYTPSHRCYIPSIDDQNLSTSALGGKQSSSSINSNDFASVSNSSILYQHIPTEPGPDGNLRWSQNLSYEKG</sequence>
<keyword evidence="1" id="KW-1133">Transmembrane helix</keyword>
<dbReference type="Proteomes" id="UP001642483">
    <property type="component" value="Unassembled WGS sequence"/>
</dbReference>
<reference evidence="2 3" key="1">
    <citation type="submission" date="2024-02" db="EMBL/GenBank/DDBJ databases">
        <authorList>
            <person name="Daric V."/>
            <person name="Darras S."/>
        </authorList>
    </citation>
    <scope>NUCLEOTIDE SEQUENCE [LARGE SCALE GENOMIC DNA]</scope>
</reference>
<accession>A0ABP0FIF0</accession>
<gene>
    <name evidence="2" type="ORF">CVLEPA_LOCUS8181</name>
</gene>
<keyword evidence="3" id="KW-1185">Reference proteome</keyword>
<evidence type="ECO:0000313" key="3">
    <source>
        <dbReference type="Proteomes" id="UP001642483"/>
    </source>
</evidence>
<proteinExistence type="predicted"/>
<evidence type="ECO:0000256" key="1">
    <source>
        <dbReference type="SAM" id="Phobius"/>
    </source>
</evidence>
<feature type="transmembrane region" description="Helical" evidence="1">
    <location>
        <begin position="20"/>
        <end position="48"/>
    </location>
</feature>
<name>A0ABP0FIF0_CLALP</name>
<protein>
    <submittedName>
        <fullName evidence="2">Uncharacterized protein</fullName>
    </submittedName>
</protein>
<keyword evidence="1" id="KW-0812">Transmembrane</keyword>
<comment type="caution">
    <text evidence="2">The sequence shown here is derived from an EMBL/GenBank/DDBJ whole genome shotgun (WGS) entry which is preliminary data.</text>
</comment>
<evidence type="ECO:0000313" key="2">
    <source>
        <dbReference type="EMBL" id="CAK8678244.1"/>
    </source>
</evidence>
<keyword evidence="1" id="KW-0472">Membrane</keyword>
<organism evidence="2 3">
    <name type="scientific">Clavelina lepadiformis</name>
    <name type="common">Light-bulb sea squirt</name>
    <name type="synonym">Ascidia lepadiformis</name>
    <dbReference type="NCBI Taxonomy" id="159417"/>
    <lineage>
        <taxon>Eukaryota</taxon>
        <taxon>Metazoa</taxon>
        <taxon>Chordata</taxon>
        <taxon>Tunicata</taxon>
        <taxon>Ascidiacea</taxon>
        <taxon>Aplousobranchia</taxon>
        <taxon>Clavelinidae</taxon>
        <taxon>Clavelina</taxon>
    </lineage>
</organism>
<dbReference type="EMBL" id="CAWYQH010000046">
    <property type="protein sequence ID" value="CAK8678244.1"/>
    <property type="molecule type" value="Genomic_DNA"/>
</dbReference>